<evidence type="ECO:0008006" key="3">
    <source>
        <dbReference type="Google" id="ProtNLM"/>
    </source>
</evidence>
<protein>
    <recommendedName>
        <fullName evidence="3">Lipoprotein</fullName>
    </recommendedName>
</protein>
<name>A0A4R9JWN4_9LEPT</name>
<dbReference type="Proteomes" id="UP000297693">
    <property type="component" value="Unassembled WGS sequence"/>
</dbReference>
<comment type="caution">
    <text evidence="1">The sequence shown here is derived from an EMBL/GenBank/DDBJ whole genome shotgun (WGS) entry which is preliminary data.</text>
</comment>
<keyword evidence="2" id="KW-1185">Reference proteome</keyword>
<evidence type="ECO:0000313" key="1">
    <source>
        <dbReference type="EMBL" id="TGL56444.1"/>
    </source>
</evidence>
<sequence length="174" mass="18754">MKITFRFFMLLTIFISCFLCKPKKKEAVDSDTISFLLSQKSGVEGACQKFLLSEASCISSPDNSVSVCPALIVALKSKISPTDKASDTVAELYFNCFSETNVLYNQAIACAKTSFNTTGDYRKAQRGTASGSSQNAVAAWKLQFNNCASIDNGIPPASSGLRETATKLTADPFQ</sequence>
<proteinExistence type="predicted"/>
<dbReference type="EMBL" id="RQGD01000046">
    <property type="protein sequence ID" value="TGL56444.1"/>
    <property type="molecule type" value="Genomic_DNA"/>
</dbReference>
<evidence type="ECO:0000313" key="2">
    <source>
        <dbReference type="Proteomes" id="UP000297693"/>
    </source>
</evidence>
<dbReference type="PROSITE" id="PS51257">
    <property type="entry name" value="PROKAR_LIPOPROTEIN"/>
    <property type="match status" value="1"/>
</dbReference>
<organism evidence="1 2">
    <name type="scientific">Leptospira ognonensis</name>
    <dbReference type="NCBI Taxonomy" id="2484945"/>
    <lineage>
        <taxon>Bacteria</taxon>
        <taxon>Pseudomonadati</taxon>
        <taxon>Spirochaetota</taxon>
        <taxon>Spirochaetia</taxon>
        <taxon>Leptospirales</taxon>
        <taxon>Leptospiraceae</taxon>
        <taxon>Leptospira</taxon>
    </lineage>
</organism>
<accession>A0A4R9JWN4</accession>
<reference evidence="1" key="1">
    <citation type="journal article" date="2019" name="PLoS Negl. Trop. Dis.">
        <title>Revisiting the worldwide diversity of Leptospira species in the environment.</title>
        <authorList>
            <person name="Vincent A.T."/>
            <person name="Schiettekatte O."/>
            <person name="Bourhy P."/>
            <person name="Veyrier F.J."/>
            <person name="Picardeau M."/>
        </authorList>
    </citation>
    <scope>NUCLEOTIDE SEQUENCE [LARGE SCALE GENOMIC DNA]</scope>
    <source>
        <strain evidence="1">201702476</strain>
    </source>
</reference>
<dbReference type="OrthoDB" id="327165at2"/>
<dbReference type="RefSeq" id="WP_135625350.1">
    <property type="nucleotide sequence ID" value="NZ_RQGD01000046.1"/>
</dbReference>
<gene>
    <name evidence="1" type="ORF">EHQ58_17640</name>
</gene>
<dbReference type="AlphaFoldDB" id="A0A4R9JWN4"/>